<accession>A0AAU7W814</accession>
<dbReference type="AlphaFoldDB" id="A0AAU7W814"/>
<keyword evidence="7 9" id="KW-0630">Potassium</keyword>
<comment type="cofactor">
    <cofactor evidence="9">
        <name>Mg(2+)</name>
        <dbReference type="ChEBI" id="CHEBI:18420"/>
    </cofactor>
    <text evidence="9">Requires a divalent cation, most likely magnesium in vivo, as an electrophilic catalyst to aid phosphoryl group transfer. It is the chelate of the metal and the nucleotide that is the actual substrate.</text>
</comment>
<sequence>MSGRVVVIGSLNVDATAYVADFAAPGETITAHGFQLALGGKGANQAVAAHAAGGRVELIARVGDDANGALALTTLGRLGLETAGVQRATDAATGVALITVAASGENTVVVAGGANLDWTAAELDALAERIGAADAVLTQGELPVPAIDRIAELAAAAGTRFVLNLAPPVAVASATLAIADPLIVNEHEARTVGIAAGDSPGLDAWLHAAELAVSRGLARSIVVTLGAAGAIAVSGADGRAGDVRLAVAAPTVVAVDTTGAGDGFTGTLTAFLAEGRGLPDAVRHAVAAASLAVQARGTVDSYAPRERVIDAAATLQAVESPAGEETA</sequence>
<keyword evidence="5 9" id="KW-0067">ATP-binding</keyword>
<keyword evidence="9" id="KW-0963">Cytoplasm</keyword>
<keyword evidence="3 9" id="KW-0547">Nucleotide-binding</keyword>
<comment type="activity regulation">
    <text evidence="9">Activated by a monovalent cation that binds near, but not in, the active site. The most likely occupant of the site in vivo is potassium. Ion binding induces a conformational change that may alter substrate affinity.</text>
</comment>
<feature type="binding site" evidence="9">
    <location>
        <begin position="224"/>
        <end position="229"/>
    </location>
    <ligand>
        <name>ATP</name>
        <dbReference type="ChEBI" id="CHEBI:30616"/>
    </ligand>
</feature>
<feature type="binding site" evidence="9">
    <location>
        <position position="262"/>
    </location>
    <ligand>
        <name>substrate</name>
    </ligand>
</feature>
<dbReference type="SUPFAM" id="SSF53613">
    <property type="entry name" value="Ribokinase-like"/>
    <property type="match status" value="1"/>
</dbReference>
<dbReference type="CDD" id="cd01174">
    <property type="entry name" value="ribokinase"/>
    <property type="match status" value="1"/>
</dbReference>
<name>A0AAU7W814_9MICO</name>
<dbReference type="GO" id="GO:0005524">
    <property type="term" value="F:ATP binding"/>
    <property type="evidence" value="ECO:0007669"/>
    <property type="project" value="UniProtKB-UniRule"/>
</dbReference>
<evidence type="ECO:0000256" key="7">
    <source>
        <dbReference type="ARBA" id="ARBA00022958"/>
    </source>
</evidence>
<reference evidence="11" key="1">
    <citation type="submission" date="2024-05" db="EMBL/GenBank/DDBJ databases">
        <authorList>
            <person name="Yu L."/>
        </authorList>
    </citation>
    <scope>NUCLEOTIDE SEQUENCE</scope>
    <source>
        <strain evidence="11">G08B096</strain>
    </source>
</reference>
<protein>
    <recommendedName>
        <fullName evidence="9">Ribokinase</fullName>
        <shortName evidence="9">RK</shortName>
        <ecNumber evidence="9">2.7.1.15</ecNumber>
    </recommendedName>
</protein>
<comment type="subcellular location">
    <subcellularLocation>
        <location evidence="9">Cytoplasm</location>
    </subcellularLocation>
</comment>
<dbReference type="PANTHER" id="PTHR10584:SF166">
    <property type="entry name" value="RIBOKINASE"/>
    <property type="match status" value="1"/>
</dbReference>
<comment type="function">
    <text evidence="9">Catalyzes the phosphorylation of ribose at O-5 in a reaction requiring ATP and magnesium. The resulting D-ribose-5-phosphate can then be used either for sythesis of nucleotides, histidine, and tryptophan, or as a component of the pentose phosphate pathway.</text>
</comment>
<dbReference type="InterPro" id="IPR011611">
    <property type="entry name" value="PfkB_dom"/>
</dbReference>
<dbReference type="RefSeq" id="WP_350348633.1">
    <property type="nucleotide sequence ID" value="NZ_CP158374.1"/>
</dbReference>
<feature type="binding site" evidence="9">
    <location>
        <position position="258"/>
    </location>
    <ligand>
        <name>K(+)</name>
        <dbReference type="ChEBI" id="CHEBI:29103"/>
    </ligand>
</feature>
<feature type="binding site" evidence="9">
    <location>
        <begin position="40"/>
        <end position="44"/>
    </location>
    <ligand>
        <name>substrate</name>
    </ligand>
</feature>
<evidence type="ECO:0000256" key="4">
    <source>
        <dbReference type="ARBA" id="ARBA00022777"/>
    </source>
</evidence>
<dbReference type="GO" id="GO:0005829">
    <property type="term" value="C:cytosol"/>
    <property type="evidence" value="ECO:0007669"/>
    <property type="project" value="TreeGrafter"/>
</dbReference>
<feature type="binding site" evidence="9">
    <location>
        <position position="295"/>
    </location>
    <ligand>
        <name>K(+)</name>
        <dbReference type="ChEBI" id="CHEBI:29103"/>
    </ligand>
</feature>
<dbReference type="InterPro" id="IPR029056">
    <property type="entry name" value="Ribokinase-like"/>
</dbReference>
<dbReference type="Pfam" id="PF00294">
    <property type="entry name" value="PfkB"/>
    <property type="match status" value="1"/>
</dbReference>
<organism evidence="11">
    <name type="scientific">Agromyces sp. G08B096</name>
    <dbReference type="NCBI Taxonomy" id="3156399"/>
    <lineage>
        <taxon>Bacteria</taxon>
        <taxon>Bacillati</taxon>
        <taxon>Actinomycetota</taxon>
        <taxon>Actinomycetes</taxon>
        <taxon>Micrococcales</taxon>
        <taxon>Microbacteriaceae</taxon>
        <taxon>Agromyces</taxon>
    </lineage>
</organism>
<dbReference type="InterPro" id="IPR011877">
    <property type="entry name" value="Ribokinase"/>
</dbReference>
<feature type="binding site" evidence="9">
    <location>
        <position position="292"/>
    </location>
    <ligand>
        <name>K(+)</name>
        <dbReference type="ChEBI" id="CHEBI:29103"/>
    </ligand>
</feature>
<evidence type="ECO:0000256" key="5">
    <source>
        <dbReference type="ARBA" id="ARBA00022840"/>
    </source>
</evidence>
<comment type="caution">
    <text evidence="9">Lacks conserved residue(s) required for the propagation of feature annotation.</text>
</comment>
<dbReference type="GO" id="GO:0019303">
    <property type="term" value="P:D-ribose catabolic process"/>
    <property type="evidence" value="ECO:0007669"/>
    <property type="project" value="UniProtKB-UniRule"/>
</dbReference>
<comment type="catalytic activity">
    <reaction evidence="9">
        <text>D-ribose + ATP = D-ribose 5-phosphate + ADP + H(+)</text>
        <dbReference type="Rhea" id="RHEA:13697"/>
        <dbReference type="ChEBI" id="CHEBI:15378"/>
        <dbReference type="ChEBI" id="CHEBI:30616"/>
        <dbReference type="ChEBI" id="CHEBI:47013"/>
        <dbReference type="ChEBI" id="CHEBI:78346"/>
        <dbReference type="ChEBI" id="CHEBI:456216"/>
        <dbReference type="EC" id="2.7.1.15"/>
    </reaction>
</comment>
<evidence type="ECO:0000256" key="6">
    <source>
        <dbReference type="ARBA" id="ARBA00022842"/>
    </source>
</evidence>
<keyword evidence="8 9" id="KW-0119">Carbohydrate metabolism</keyword>
<feature type="binding site" evidence="9">
    <location>
        <position position="185"/>
    </location>
    <ligand>
        <name>ATP</name>
        <dbReference type="ChEBI" id="CHEBI:30616"/>
    </ligand>
</feature>
<dbReference type="PANTHER" id="PTHR10584">
    <property type="entry name" value="SUGAR KINASE"/>
    <property type="match status" value="1"/>
</dbReference>
<keyword evidence="2 9" id="KW-0479">Metal-binding</keyword>
<comment type="pathway">
    <text evidence="9">Carbohydrate metabolism; D-ribose degradation; D-ribose 5-phosphate from beta-D-ribopyranose: step 2/2.</text>
</comment>
<gene>
    <name evidence="9" type="primary">rbsK</name>
    <name evidence="11" type="ORF">ABIQ69_01505</name>
</gene>
<evidence type="ECO:0000256" key="2">
    <source>
        <dbReference type="ARBA" id="ARBA00022723"/>
    </source>
</evidence>
<dbReference type="PRINTS" id="PR00990">
    <property type="entry name" value="RIBOKINASE"/>
</dbReference>
<dbReference type="Gene3D" id="3.40.1190.20">
    <property type="match status" value="1"/>
</dbReference>
<keyword evidence="4 9" id="KW-0418">Kinase</keyword>
<dbReference type="HAMAP" id="MF_01987">
    <property type="entry name" value="Ribokinase"/>
    <property type="match status" value="1"/>
</dbReference>
<feature type="binding site" evidence="9">
    <location>
        <position position="297"/>
    </location>
    <ligand>
        <name>K(+)</name>
        <dbReference type="ChEBI" id="CHEBI:29103"/>
    </ligand>
</feature>
<evidence type="ECO:0000256" key="3">
    <source>
        <dbReference type="ARBA" id="ARBA00022741"/>
    </source>
</evidence>
<proteinExistence type="inferred from homology"/>
<keyword evidence="6 9" id="KW-0460">Magnesium</keyword>
<dbReference type="InterPro" id="IPR002139">
    <property type="entry name" value="Ribo/fructo_kinase"/>
</dbReference>
<feature type="domain" description="Carbohydrate kinase PfkB" evidence="10">
    <location>
        <begin position="4"/>
        <end position="301"/>
    </location>
</feature>
<keyword evidence="1 9" id="KW-0808">Transferase</keyword>
<dbReference type="GO" id="GO:0004747">
    <property type="term" value="F:ribokinase activity"/>
    <property type="evidence" value="ECO:0007669"/>
    <property type="project" value="UniProtKB-UniRule"/>
</dbReference>
<feature type="binding site" evidence="9">
    <location>
        <begin position="12"/>
        <end position="14"/>
    </location>
    <ligand>
        <name>substrate</name>
    </ligand>
</feature>
<comment type="subunit">
    <text evidence="9">Homodimer.</text>
</comment>
<dbReference type="GO" id="GO:0046872">
    <property type="term" value="F:metal ion binding"/>
    <property type="evidence" value="ECO:0007669"/>
    <property type="project" value="UniProtKB-KW"/>
</dbReference>
<evidence type="ECO:0000259" key="10">
    <source>
        <dbReference type="Pfam" id="PF00294"/>
    </source>
</evidence>
<dbReference type="EC" id="2.7.1.15" evidence="9"/>
<feature type="binding site" evidence="9">
    <location>
        <position position="141"/>
    </location>
    <ligand>
        <name>substrate</name>
    </ligand>
</feature>
<comment type="similarity">
    <text evidence="9">Belongs to the carbohydrate kinase PfkB family. Ribokinase subfamily.</text>
</comment>
<evidence type="ECO:0000313" key="11">
    <source>
        <dbReference type="EMBL" id="XBX82617.1"/>
    </source>
</evidence>
<evidence type="ECO:0000256" key="9">
    <source>
        <dbReference type="HAMAP-Rule" id="MF_01987"/>
    </source>
</evidence>
<feature type="binding site" evidence="9">
    <location>
        <position position="256"/>
    </location>
    <ligand>
        <name>K(+)</name>
        <dbReference type="ChEBI" id="CHEBI:29103"/>
    </ligand>
</feature>
<evidence type="ECO:0000256" key="8">
    <source>
        <dbReference type="ARBA" id="ARBA00023277"/>
    </source>
</evidence>
<feature type="binding site" evidence="9">
    <location>
        <position position="301"/>
    </location>
    <ligand>
        <name>K(+)</name>
        <dbReference type="ChEBI" id="CHEBI:29103"/>
    </ligand>
</feature>
<feature type="active site" description="Proton acceptor" evidence="9">
    <location>
        <position position="262"/>
    </location>
</feature>
<dbReference type="EMBL" id="CP158374">
    <property type="protein sequence ID" value="XBX82617.1"/>
    <property type="molecule type" value="Genomic_DNA"/>
</dbReference>
<evidence type="ECO:0000256" key="1">
    <source>
        <dbReference type="ARBA" id="ARBA00022679"/>
    </source>
</evidence>
<feature type="binding site" evidence="9">
    <location>
        <begin position="261"/>
        <end position="262"/>
    </location>
    <ligand>
        <name>ATP</name>
        <dbReference type="ChEBI" id="CHEBI:30616"/>
    </ligand>
</feature>